<dbReference type="GO" id="GO:0003677">
    <property type="term" value="F:DNA binding"/>
    <property type="evidence" value="ECO:0007669"/>
    <property type="project" value="UniProtKB-UniRule"/>
</dbReference>
<protein>
    <submittedName>
        <fullName evidence="3">AbrB/MazE/SpoVT family DNA-binding domain-containing protein</fullName>
    </submittedName>
</protein>
<organism evidence="3 4">
    <name type="scientific">Candidatus Acidulodesulfobacterium ferriphilum</name>
    <dbReference type="NCBI Taxonomy" id="2597223"/>
    <lineage>
        <taxon>Bacteria</taxon>
        <taxon>Deltaproteobacteria</taxon>
        <taxon>Candidatus Acidulodesulfobacterales</taxon>
        <taxon>Candidatus Acidulodesulfobacterium</taxon>
    </lineage>
</organism>
<evidence type="ECO:0000313" key="4">
    <source>
        <dbReference type="Proteomes" id="UP000320813"/>
    </source>
</evidence>
<evidence type="ECO:0000313" key="3">
    <source>
        <dbReference type="EMBL" id="RZD14773.1"/>
    </source>
</evidence>
<dbReference type="AlphaFoldDB" id="A0A519BBX0"/>
<dbReference type="EMBL" id="SGBD01000001">
    <property type="protein sequence ID" value="RZD14773.1"/>
    <property type="molecule type" value="Genomic_DNA"/>
</dbReference>
<dbReference type="Proteomes" id="UP000320813">
    <property type="component" value="Unassembled WGS sequence"/>
</dbReference>
<dbReference type="InterPro" id="IPR007159">
    <property type="entry name" value="SpoVT-AbrB_dom"/>
</dbReference>
<evidence type="ECO:0000256" key="1">
    <source>
        <dbReference type="PROSITE-ProRule" id="PRU01076"/>
    </source>
</evidence>
<dbReference type="Pfam" id="PF04014">
    <property type="entry name" value="MazE_antitoxin"/>
    <property type="match status" value="1"/>
</dbReference>
<dbReference type="PROSITE" id="PS51740">
    <property type="entry name" value="SPOVT_ABRB"/>
    <property type="match status" value="1"/>
</dbReference>
<dbReference type="Gene3D" id="2.10.260.10">
    <property type="match status" value="1"/>
</dbReference>
<feature type="domain" description="SpoVT-AbrB" evidence="2">
    <location>
        <begin position="5"/>
        <end position="50"/>
    </location>
</feature>
<comment type="caution">
    <text evidence="3">The sequence shown here is derived from an EMBL/GenBank/DDBJ whole genome shotgun (WGS) entry which is preliminary data.</text>
</comment>
<gene>
    <name evidence="3" type="ORF">EVJ47_00350</name>
</gene>
<proteinExistence type="predicted"/>
<keyword evidence="1 3" id="KW-0238">DNA-binding</keyword>
<name>A0A519BBX0_9DELT</name>
<dbReference type="NCBIfam" id="TIGR01439">
    <property type="entry name" value="lp_hng_hel_AbrB"/>
    <property type="match status" value="1"/>
</dbReference>
<evidence type="ECO:0000259" key="2">
    <source>
        <dbReference type="PROSITE" id="PS51740"/>
    </source>
</evidence>
<accession>A0A519BBX0</accession>
<sequence>MPRIIEKTTVTSKGQITIPKKYRDMLKLKTNDAVTFRVRQNSIEIIPFTSNISKYFGRVKPKESPEDFKKIREKFEEAVAGGLKK</sequence>
<reference evidence="3 4" key="1">
    <citation type="submission" date="2019-01" db="EMBL/GenBank/DDBJ databases">
        <title>Insights into ecological role of a new deltaproteobacterial order Candidatus Sinidesulfobacterales (Sva0485) by metagenomics and metatranscriptomics.</title>
        <authorList>
            <person name="Tan S."/>
            <person name="Liu J."/>
            <person name="Fang Y."/>
            <person name="Hedlund B.P."/>
            <person name="Lian Z.H."/>
            <person name="Huang L.Y."/>
            <person name="Li J.T."/>
            <person name="Huang L.N."/>
            <person name="Li W.J."/>
            <person name="Jiang H.C."/>
            <person name="Dong H.L."/>
            <person name="Shu W.S."/>
        </authorList>
    </citation>
    <scope>NUCLEOTIDE SEQUENCE [LARGE SCALE GENOMIC DNA]</scope>
    <source>
        <strain evidence="3">AP3</strain>
    </source>
</reference>
<dbReference type="InterPro" id="IPR037914">
    <property type="entry name" value="SpoVT-AbrB_sf"/>
</dbReference>
<dbReference type="SUPFAM" id="SSF89447">
    <property type="entry name" value="AbrB/MazE/MraZ-like"/>
    <property type="match status" value="1"/>
</dbReference>
<dbReference type="SMART" id="SM00966">
    <property type="entry name" value="SpoVT_AbrB"/>
    <property type="match status" value="1"/>
</dbReference>